<dbReference type="InterPro" id="IPR052519">
    <property type="entry name" value="Euk-type_GlcNAc_Kinase"/>
</dbReference>
<dbReference type="EMBL" id="JAVRIE010000002">
    <property type="protein sequence ID" value="MDT0582554.1"/>
    <property type="molecule type" value="Genomic_DNA"/>
</dbReference>
<protein>
    <submittedName>
        <fullName evidence="2">BadF/BadG/BcrA/BcrD ATPase family protein</fullName>
    </submittedName>
</protein>
<evidence type="ECO:0000259" key="1">
    <source>
        <dbReference type="Pfam" id="PF01869"/>
    </source>
</evidence>
<name>A0AAW8R296_9ALTE</name>
<reference evidence="2 3" key="1">
    <citation type="submission" date="2023-09" db="EMBL/GenBank/DDBJ databases">
        <authorList>
            <person name="Rey-Velasco X."/>
        </authorList>
    </citation>
    <scope>NUCLEOTIDE SEQUENCE [LARGE SCALE GENOMIC DNA]</scope>
    <source>
        <strain evidence="2 3">W409</strain>
    </source>
</reference>
<evidence type="ECO:0000313" key="2">
    <source>
        <dbReference type="EMBL" id="MDT0582554.1"/>
    </source>
</evidence>
<accession>A0AAW8R296</accession>
<dbReference type="SUPFAM" id="SSF53067">
    <property type="entry name" value="Actin-like ATPase domain"/>
    <property type="match status" value="2"/>
</dbReference>
<feature type="domain" description="ATPase BadF/BadG/BcrA/BcrD type" evidence="1">
    <location>
        <begin position="7"/>
        <end position="284"/>
    </location>
</feature>
<proteinExistence type="predicted"/>
<sequence>MNEEFYVGIDAGGTHCRACLYNSEGNELGNSMSGPANVFSDFDSAIANIRLSINRVLALTDKNIQTADLHICVGSAGAQVEGVQQSFGELSHPYASFSLISDLHAACIGANVGSDCSLVIVGTGSSLASFENQQVKQYGGHGLFLGDEASGAYIGLSAIKSTLRYFDGLHNDKAFSDAILTALSCTKPKQIVEHWTRRPAADYAALLPVVQRLAEEGNKSAQDLITAGLDYLRDVIVGNGLHAKAPLYMLGGLSDMYKGGLEAALGVCIASPQHSPEYGAFLYAKLMLNK</sequence>
<comment type="caution">
    <text evidence="2">The sequence shown here is derived from an EMBL/GenBank/DDBJ whole genome shotgun (WGS) entry which is preliminary data.</text>
</comment>
<dbReference type="InterPro" id="IPR043129">
    <property type="entry name" value="ATPase_NBD"/>
</dbReference>
<gene>
    <name evidence="2" type="ORF">RM544_08380</name>
</gene>
<evidence type="ECO:0000313" key="3">
    <source>
        <dbReference type="Proteomes" id="UP001249020"/>
    </source>
</evidence>
<dbReference type="Proteomes" id="UP001249020">
    <property type="component" value="Unassembled WGS sequence"/>
</dbReference>
<keyword evidence="3" id="KW-1185">Reference proteome</keyword>
<dbReference type="PANTHER" id="PTHR43190">
    <property type="entry name" value="N-ACETYL-D-GLUCOSAMINE KINASE"/>
    <property type="match status" value="1"/>
</dbReference>
<dbReference type="CDD" id="cd24082">
    <property type="entry name" value="ASKHA_NBD_GspK-like"/>
    <property type="match status" value="1"/>
</dbReference>
<dbReference type="InterPro" id="IPR002731">
    <property type="entry name" value="ATPase_BadF"/>
</dbReference>
<dbReference type="Gene3D" id="3.30.420.40">
    <property type="match status" value="2"/>
</dbReference>
<organism evidence="2 3">
    <name type="scientific">Brumicola blandensis</name>
    <dbReference type="NCBI Taxonomy" id="3075611"/>
    <lineage>
        <taxon>Bacteria</taxon>
        <taxon>Pseudomonadati</taxon>
        <taxon>Pseudomonadota</taxon>
        <taxon>Gammaproteobacteria</taxon>
        <taxon>Alteromonadales</taxon>
        <taxon>Alteromonadaceae</taxon>
        <taxon>Brumicola</taxon>
    </lineage>
</organism>
<dbReference type="Pfam" id="PF01869">
    <property type="entry name" value="BcrAD_BadFG"/>
    <property type="match status" value="1"/>
</dbReference>
<dbReference type="RefSeq" id="WP_311361310.1">
    <property type="nucleotide sequence ID" value="NZ_JAVRIE010000002.1"/>
</dbReference>
<dbReference type="AlphaFoldDB" id="A0AAW8R296"/>
<dbReference type="PANTHER" id="PTHR43190:SF3">
    <property type="entry name" value="N-ACETYL-D-GLUCOSAMINE KINASE"/>
    <property type="match status" value="1"/>
</dbReference>